<dbReference type="SUPFAM" id="SSF46785">
    <property type="entry name" value="Winged helix' DNA-binding domain"/>
    <property type="match status" value="1"/>
</dbReference>
<evidence type="ECO:0000313" key="1">
    <source>
        <dbReference type="EMBL" id="MFC6904399.1"/>
    </source>
</evidence>
<keyword evidence="2" id="KW-1185">Reference proteome</keyword>
<accession>A0ABD5UZW8</accession>
<dbReference type="InterPro" id="IPR036390">
    <property type="entry name" value="WH_DNA-bd_sf"/>
</dbReference>
<comment type="caution">
    <text evidence="1">The sequence shown here is derived from an EMBL/GenBank/DDBJ whole genome shotgun (WGS) entry which is preliminary data.</text>
</comment>
<reference evidence="1 2" key="1">
    <citation type="journal article" date="2019" name="Int. J. Syst. Evol. Microbiol.">
        <title>The Global Catalogue of Microorganisms (GCM) 10K type strain sequencing project: providing services to taxonomists for standard genome sequencing and annotation.</title>
        <authorList>
            <consortium name="The Broad Institute Genomics Platform"/>
            <consortium name="The Broad Institute Genome Sequencing Center for Infectious Disease"/>
            <person name="Wu L."/>
            <person name="Ma J."/>
        </authorList>
    </citation>
    <scope>NUCLEOTIDE SEQUENCE [LARGE SCALE GENOMIC DNA]</scope>
    <source>
        <strain evidence="1 2">CGMCC 1.3240</strain>
    </source>
</reference>
<dbReference type="InterPro" id="IPR036388">
    <property type="entry name" value="WH-like_DNA-bd_sf"/>
</dbReference>
<dbReference type="RefSeq" id="WP_340602904.1">
    <property type="nucleotide sequence ID" value="NZ_JBBMXV010000001.1"/>
</dbReference>
<dbReference type="Gene3D" id="1.10.10.10">
    <property type="entry name" value="Winged helix-like DNA-binding domain superfamily/Winged helix DNA-binding domain"/>
    <property type="match status" value="1"/>
</dbReference>
<evidence type="ECO:0000313" key="2">
    <source>
        <dbReference type="Proteomes" id="UP001596312"/>
    </source>
</evidence>
<sequence>MATEEVPEELAALAEKIATEYRDSEYEIALVLANADEPLSTEELAEEADYTERTITKRVGTLEERLGGDPLLRRDDEDRPVLHPELGAAIREQAE</sequence>
<protein>
    <submittedName>
        <fullName evidence="1">HTH domain-containing protein</fullName>
    </submittedName>
</protein>
<dbReference type="EMBL" id="JBHSXQ010000001">
    <property type="protein sequence ID" value="MFC6904399.1"/>
    <property type="molecule type" value="Genomic_DNA"/>
</dbReference>
<dbReference type="AlphaFoldDB" id="A0ABD5UZW8"/>
<dbReference type="Proteomes" id="UP001596312">
    <property type="component" value="Unassembled WGS sequence"/>
</dbReference>
<gene>
    <name evidence="1" type="ORF">ACFQGH_04220</name>
</gene>
<name>A0ABD5UZW8_9EURY</name>
<proteinExistence type="predicted"/>
<organism evidence="1 2">
    <name type="scientific">Halalkalicoccus tibetensis</name>
    <dbReference type="NCBI Taxonomy" id="175632"/>
    <lineage>
        <taxon>Archaea</taxon>
        <taxon>Methanobacteriati</taxon>
        <taxon>Methanobacteriota</taxon>
        <taxon>Stenosarchaea group</taxon>
        <taxon>Halobacteria</taxon>
        <taxon>Halobacteriales</taxon>
        <taxon>Halococcaceae</taxon>
        <taxon>Halalkalicoccus</taxon>
    </lineage>
</organism>